<dbReference type="RefSeq" id="WP_161081532.1">
    <property type="nucleotide sequence ID" value="NZ_WWCX01000001.1"/>
</dbReference>
<evidence type="ECO:0000313" key="1">
    <source>
        <dbReference type="EMBL" id="MYM92246.1"/>
    </source>
</evidence>
<dbReference type="GO" id="GO:0003676">
    <property type="term" value="F:nucleic acid binding"/>
    <property type="evidence" value="ECO:0007669"/>
    <property type="project" value="InterPro"/>
</dbReference>
<proteinExistence type="predicted"/>
<reference evidence="1" key="1">
    <citation type="submission" date="2019-12" db="EMBL/GenBank/DDBJ databases">
        <title>Novel species isolated from a subtropical stream in China.</title>
        <authorList>
            <person name="Lu H."/>
        </authorList>
    </citation>
    <scope>NUCLEOTIDE SEQUENCE [LARGE SCALE GENOMIC DNA]</scope>
    <source>
        <strain evidence="1">FT81W</strain>
    </source>
</reference>
<dbReference type="AlphaFoldDB" id="A0A845GG89"/>
<name>A0A845GG89_9BURK</name>
<evidence type="ECO:0008006" key="3">
    <source>
        <dbReference type="Google" id="ProtNLM"/>
    </source>
</evidence>
<dbReference type="EMBL" id="WWCX01000001">
    <property type="protein sequence ID" value="MYM92246.1"/>
    <property type="molecule type" value="Genomic_DNA"/>
</dbReference>
<dbReference type="InterPro" id="IPR011856">
    <property type="entry name" value="tRNA_endonuc-like_dom_sf"/>
</dbReference>
<accession>A0A845GG89</accession>
<evidence type="ECO:0000313" key="2">
    <source>
        <dbReference type="Proteomes" id="UP000447355"/>
    </source>
</evidence>
<organism evidence="1 2">
    <name type="scientific">Duganella vulcania</name>
    <dbReference type="NCBI Taxonomy" id="2692166"/>
    <lineage>
        <taxon>Bacteria</taxon>
        <taxon>Pseudomonadati</taxon>
        <taxon>Pseudomonadota</taxon>
        <taxon>Betaproteobacteria</taxon>
        <taxon>Burkholderiales</taxon>
        <taxon>Oxalobacteraceae</taxon>
        <taxon>Telluria group</taxon>
        <taxon>Duganella</taxon>
    </lineage>
</organism>
<protein>
    <recommendedName>
        <fullName evidence="3">DUF91 domain-containing protein</fullName>
    </recommendedName>
</protein>
<gene>
    <name evidence="1" type="ORF">GTP90_00045</name>
</gene>
<dbReference type="Proteomes" id="UP000447355">
    <property type="component" value="Unassembled WGS sequence"/>
</dbReference>
<dbReference type="Gene3D" id="3.40.1350.10">
    <property type="match status" value="1"/>
</dbReference>
<comment type="caution">
    <text evidence="1">The sequence shown here is derived from an EMBL/GenBank/DDBJ whole genome shotgun (WGS) entry which is preliminary data.</text>
</comment>
<sequence length="532" mass="59939">MEKVTEAQLQDWLVQLAKKNSLASAIEHVDELEALKEAGTHSAVNVDAIDDALHVLQSLLEAQLVAANDDIQVDAKTGFRPDLLFQDPCSGRWIIVELKVSHQTERQAITEVLAYAEGLHRRMHNVPVSIVVASSAWRELLKNAVRAQMRSRRYPLLPLQVSPAPDGKNFHLRPILDVFDHRGFHGEFAPELFTCDTKSFFFQCETALETYDQKTVLKRLQRAANDVAREGDKRGCSGLVILWESQVFGGPVWHLTTCIINPNKLIPDLPVTSPIMQYLNPANDLEFPVDPYATDLDQGCRLLAKIEMRDLGLSSEFSNFGHWSQAQRLLDENGAKYLQVSPWGEIHDRWPTETWQTGARHFANINANQFPDEHPFCWVPAMDQISGEAITMGELSSGLGAYKLGKIVGRITQFHKDHSANTNYGRDGRDSRYTCAMARLLGCWYTVHAFGEATGSRTMPPSLEFEATNPPTLLPSCVSEYARWAWQMFAHLGDHHHFCYQLGLYHEWSSCGERATTLRVGRDSCKKTQIPS</sequence>